<keyword evidence="3 7" id="KW-0378">Hydrolase</keyword>
<dbReference type="InterPro" id="IPR027417">
    <property type="entry name" value="P-loop_NTPase"/>
</dbReference>
<evidence type="ECO:0000256" key="5">
    <source>
        <dbReference type="ARBA" id="ARBA00022840"/>
    </source>
</evidence>
<evidence type="ECO:0000259" key="10">
    <source>
        <dbReference type="PROSITE" id="PS51194"/>
    </source>
</evidence>
<dbReference type="Pfam" id="PF00271">
    <property type="entry name" value="Helicase_C"/>
    <property type="match status" value="1"/>
</dbReference>
<dbReference type="Pfam" id="PF16124">
    <property type="entry name" value="RecQ_Zn_bind"/>
    <property type="match status" value="1"/>
</dbReference>
<feature type="domain" description="Helicase ATP-binding" evidence="9">
    <location>
        <begin position="109"/>
        <end position="284"/>
    </location>
</feature>
<evidence type="ECO:0000256" key="6">
    <source>
        <dbReference type="ARBA" id="ARBA00034617"/>
    </source>
</evidence>
<evidence type="ECO:0000256" key="4">
    <source>
        <dbReference type="ARBA" id="ARBA00022806"/>
    </source>
</evidence>
<evidence type="ECO:0000313" key="12">
    <source>
        <dbReference type="Proteomes" id="UP000812966"/>
    </source>
</evidence>
<keyword evidence="2 7" id="KW-0547">Nucleotide-binding</keyword>
<evidence type="ECO:0000256" key="1">
    <source>
        <dbReference type="ARBA" id="ARBA00005446"/>
    </source>
</evidence>
<dbReference type="GO" id="GO:0005634">
    <property type="term" value="C:nucleus"/>
    <property type="evidence" value="ECO:0007669"/>
    <property type="project" value="UniProtKB-SubCell"/>
</dbReference>
<comment type="catalytic activity">
    <reaction evidence="6 7">
        <text>Couples ATP hydrolysis with the unwinding of duplex DNA by translocating in the 3'-5' direction.</text>
        <dbReference type="EC" id="5.6.2.4"/>
    </reaction>
</comment>
<evidence type="ECO:0000313" key="11">
    <source>
        <dbReference type="EMBL" id="KAG7562648.1"/>
    </source>
</evidence>
<feature type="compositionally biased region" description="Basic residues" evidence="8">
    <location>
        <begin position="38"/>
        <end position="47"/>
    </location>
</feature>
<dbReference type="GO" id="GO:0009378">
    <property type="term" value="F:four-way junction helicase activity"/>
    <property type="evidence" value="ECO:0007669"/>
    <property type="project" value="TreeGrafter"/>
</dbReference>
<feature type="region of interest" description="Disordered" evidence="8">
    <location>
        <begin position="568"/>
        <end position="587"/>
    </location>
</feature>
<dbReference type="AlphaFoldDB" id="A0A8K0JQ61"/>
<evidence type="ECO:0000256" key="3">
    <source>
        <dbReference type="ARBA" id="ARBA00022801"/>
    </source>
</evidence>
<dbReference type="CDD" id="cd18794">
    <property type="entry name" value="SF2_C_RecQ"/>
    <property type="match status" value="1"/>
</dbReference>
<dbReference type="GO" id="GO:0005737">
    <property type="term" value="C:cytoplasm"/>
    <property type="evidence" value="ECO:0007669"/>
    <property type="project" value="TreeGrafter"/>
</dbReference>
<organism evidence="11 12">
    <name type="scientific">Filobasidium floriforme</name>
    <dbReference type="NCBI Taxonomy" id="5210"/>
    <lineage>
        <taxon>Eukaryota</taxon>
        <taxon>Fungi</taxon>
        <taxon>Dikarya</taxon>
        <taxon>Basidiomycota</taxon>
        <taxon>Agaricomycotina</taxon>
        <taxon>Tremellomycetes</taxon>
        <taxon>Filobasidiales</taxon>
        <taxon>Filobasidiaceae</taxon>
        <taxon>Filobasidium</taxon>
    </lineage>
</organism>
<protein>
    <recommendedName>
        <fullName evidence="7">ATP-dependent DNA helicase</fullName>
        <ecNumber evidence="7">5.6.2.4</ecNumber>
    </recommendedName>
</protein>
<dbReference type="InterPro" id="IPR014001">
    <property type="entry name" value="Helicase_ATP-bd"/>
</dbReference>
<keyword evidence="7" id="KW-0539">Nucleus</keyword>
<comment type="similarity">
    <text evidence="1 7">Belongs to the helicase family. RecQ subfamily.</text>
</comment>
<dbReference type="InterPro" id="IPR001650">
    <property type="entry name" value="Helicase_C-like"/>
</dbReference>
<dbReference type="GO" id="GO:0005524">
    <property type="term" value="F:ATP binding"/>
    <property type="evidence" value="ECO:0007669"/>
    <property type="project" value="UniProtKB-KW"/>
</dbReference>
<dbReference type="InterPro" id="IPR032284">
    <property type="entry name" value="RecQ_Zn-bd"/>
</dbReference>
<dbReference type="FunFam" id="3.40.50.300:FF:001389">
    <property type="entry name" value="ATP-dependent DNA helicase RecQ"/>
    <property type="match status" value="1"/>
</dbReference>
<dbReference type="GO" id="GO:0016787">
    <property type="term" value="F:hydrolase activity"/>
    <property type="evidence" value="ECO:0007669"/>
    <property type="project" value="UniProtKB-KW"/>
</dbReference>
<dbReference type="Pfam" id="PF00270">
    <property type="entry name" value="DEAD"/>
    <property type="match status" value="1"/>
</dbReference>
<dbReference type="OrthoDB" id="2587207at2759"/>
<sequence>MAPSSSPLPAVGARVHSSSPGNKLSDTESDGEDMVTPTRRKKDKGKSKVLGTPAVPLRYPNLETPTQVSRAISKPRSLRRNASNQEDCLRVLTTTFNKPSFRGRQKEIMEAAVHGADVLVVAPTGMGKSLCFQVPAVADAHGITIVISPLLSLMKNQVEALRGYGVKVHILSSETTFPERQEIEKDLASGHPYARLLYITPESLFSPKFLKSIKIVVGQKELRRLVVDEAHCISEWGSSFRPEYRKLGFFRKEFPDIPIMALTASATAAVERDIIAQLGLSPRHLYRCVEPFNRTNLYYEVRYRPEPDQYRIKDVEMFIKAFAKKAPVDPLDPEKRTPVSGIIYCRARAMCDQVAEMLREEGIRAKPFHRGLKNPELDKTMQQWLEGGVECVVATIAFGMGIDKPNVRYVVHFDLPKSFEGYYQETGRAGRDGHISRCLLYYSREDAVRLRRLVNMESGKKKHSKPEDDDELDEHSGVDSFKQVQHYAEATTLCRHVAICRYFGEKIDEANPVTAKNYCDNMCDVCVNPEKVATRAKQLTAEVAVSSQIPFRKGRDREELDPVHPVSFYGRRTSPSPPAAQDPPRVSATRHGIETHSTAMPPPSAPARPEPRTSVAAPVTNPYLAAPPPPGLSRVGIAHSSHGHGLQGPRRAAPDKSSKEKTSPVIIERSEPPTKKSRIVPPNPYAASPSSANPVYTVAARRIGSQHGFKTPFMTQPRITPSQRASRKLKENSSFDFDIEEGSLRVEMSMSQKLPTALRTETLKAIVKAMHNCLTGNVWERLFAAKGDFTAKQRTAAILSACKGTESDVMSWSVSAEGYSERTAKVLRSIKSQRAWQMVCSGDMMSSDEDDNEEAETLEQIRQRIVMALK</sequence>
<dbReference type="PROSITE" id="PS51194">
    <property type="entry name" value="HELICASE_CTER"/>
    <property type="match status" value="1"/>
</dbReference>
<dbReference type="Gene3D" id="3.40.50.300">
    <property type="entry name" value="P-loop containing nucleotide triphosphate hydrolases"/>
    <property type="match status" value="2"/>
</dbReference>
<reference evidence="11" key="1">
    <citation type="submission" date="2020-04" db="EMBL/GenBank/DDBJ databases">
        <title>Analysis of mating type loci in Filobasidium floriforme.</title>
        <authorList>
            <person name="Nowrousian M."/>
        </authorList>
    </citation>
    <scope>NUCLEOTIDE SEQUENCE</scope>
    <source>
        <strain evidence="11">CBS 6242</strain>
    </source>
</reference>
<dbReference type="InterPro" id="IPR011545">
    <property type="entry name" value="DEAD/DEAH_box_helicase_dom"/>
</dbReference>
<name>A0A8K0JQ61_9TREE</name>
<comment type="caution">
    <text evidence="11">The sequence shown here is derived from an EMBL/GenBank/DDBJ whole genome shotgun (WGS) entry which is preliminary data.</text>
</comment>
<comment type="catalytic activity">
    <reaction evidence="7">
        <text>ATP + H2O = ADP + phosphate + H(+)</text>
        <dbReference type="Rhea" id="RHEA:13065"/>
        <dbReference type="ChEBI" id="CHEBI:15377"/>
        <dbReference type="ChEBI" id="CHEBI:15378"/>
        <dbReference type="ChEBI" id="CHEBI:30616"/>
        <dbReference type="ChEBI" id="CHEBI:43474"/>
        <dbReference type="ChEBI" id="CHEBI:456216"/>
    </reaction>
</comment>
<dbReference type="PANTHER" id="PTHR13710">
    <property type="entry name" value="DNA HELICASE RECQ FAMILY MEMBER"/>
    <property type="match status" value="1"/>
</dbReference>
<evidence type="ECO:0000259" key="9">
    <source>
        <dbReference type="PROSITE" id="PS51192"/>
    </source>
</evidence>
<evidence type="ECO:0000256" key="2">
    <source>
        <dbReference type="ARBA" id="ARBA00022741"/>
    </source>
</evidence>
<dbReference type="EC" id="5.6.2.4" evidence="7"/>
<keyword evidence="5 7" id="KW-0067">ATP-binding</keyword>
<feature type="compositionally biased region" description="Basic and acidic residues" evidence="8">
    <location>
        <begin position="652"/>
        <end position="674"/>
    </location>
</feature>
<feature type="region of interest" description="Disordered" evidence="8">
    <location>
        <begin position="709"/>
        <end position="730"/>
    </location>
</feature>
<dbReference type="NCBIfam" id="TIGR00614">
    <property type="entry name" value="recQ_fam"/>
    <property type="match status" value="1"/>
</dbReference>
<dbReference type="PANTHER" id="PTHR13710:SF152">
    <property type="entry name" value="ATP-DEPENDENT DNA HELICASE Q5"/>
    <property type="match status" value="1"/>
</dbReference>
<comment type="subcellular location">
    <subcellularLocation>
        <location evidence="7">Nucleus</location>
    </subcellularLocation>
</comment>
<feature type="region of interest" description="Disordered" evidence="8">
    <location>
        <begin position="1"/>
        <end position="60"/>
    </location>
</feature>
<feature type="compositionally biased region" description="Polar residues" evidence="8">
    <location>
        <begin position="713"/>
        <end position="724"/>
    </location>
</feature>
<keyword evidence="4 7" id="KW-0347">Helicase</keyword>
<keyword evidence="12" id="KW-1185">Reference proteome</keyword>
<dbReference type="SUPFAM" id="SSF52540">
    <property type="entry name" value="P-loop containing nucleoside triphosphate hydrolases"/>
    <property type="match status" value="1"/>
</dbReference>
<dbReference type="SMART" id="SM00490">
    <property type="entry name" value="HELICc"/>
    <property type="match status" value="1"/>
</dbReference>
<dbReference type="GO" id="GO:0005694">
    <property type="term" value="C:chromosome"/>
    <property type="evidence" value="ECO:0007669"/>
    <property type="project" value="TreeGrafter"/>
</dbReference>
<accession>A0A8K0JQ61</accession>
<evidence type="ECO:0000256" key="7">
    <source>
        <dbReference type="RuleBase" id="RU364117"/>
    </source>
</evidence>
<dbReference type="PROSITE" id="PS51192">
    <property type="entry name" value="HELICASE_ATP_BIND_1"/>
    <property type="match status" value="1"/>
</dbReference>
<feature type="domain" description="Helicase C-terminal" evidence="10">
    <location>
        <begin position="314"/>
        <end position="473"/>
    </location>
</feature>
<dbReference type="SMART" id="SM00487">
    <property type="entry name" value="DEXDc"/>
    <property type="match status" value="1"/>
</dbReference>
<dbReference type="Proteomes" id="UP000812966">
    <property type="component" value="Unassembled WGS sequence"/>
</dbReference>
<dbReference type="GO" id="GO:0003676">
    <property type="term" value="F:nucleic acid binding"/>
    <property type="evidence" value="ECO:0007669"/>
    <property type="project" value="InterPro"/>
</dbReference>
<dbReference type="GO" id="GO:0000724">
    <property type="term" value="P:double-strand break repair via homologous recombination"/>
    <property type="evidence" value="ECO:0007669"/>
    <property type="project" value="TreeGrafter"/>
</dbReference>
<dbReference type="GO" id="GO:0043138">
    <property type="term" value="F:3'-5' DNA helicase activity"/>
    <property type="evidence" value="ECO:0007669"/>
    <property type="project" value="UniProtKB-EC"/>
</dbReference>
<dbReference type="InterPro" id="IPR004589">
    <property type="entry name" value="DNA_helicase_ATP-dep_RecQ"/>
</dbReference>
<gene>
    <name evidence="11" type="ORF">FFLO_01915</name>
</gene>
<proteinExistence type="inferred from homology"/>
<feature type="region of interest" description="Disordered" evidence="8">
    <location>
        <begin position="595"/>
        <end position="691"/>
    </location>
</feature>
<evidence type="ECO:0000256" key="8">
    <source>
        <dbReference type="SAM" id="MobiDB-lite"/>
    </source>
</evidence>
<feature type="region of interest" description="Disordered" evidence="8">
    <location>
        <begin position="457"/>
        <end position="476"/>
    </location>
</feature>
<dbReference type="CDD" id="cd17920">
    <property type="entry name" value="DEXHc_RecQ"/>
    <property type="match status" value="1"/>
</dbReference>
<dbReference type="EMBL" id="JABELV010000028">
    <property type="protein sequence ID" value="KAG7562648.1"/>
    <property type="molecule type" value="Genomic_DNA"/>
</dbReference>